<dbReference type="SUPFAM" id="SSF46689">
    <property type="entry name" value="Homeodomain-like"/>
    <property type="match status" value="1"/>
</dbReference>
<evidence type="ECO:0000256" key="4">
    <source>
        <dbReference type="PROSITE-ProRule" id="PRU00335"/>
    </source>
</evidence>
<sequence length="247" mass="26854">MSAAEPRASARAGRPRANSTDQVSSLTGREQILDAAAALFAELGFSGTSTRAIADRVGIRQQSLYYHFAGKDDILAELLSDSVHPSINFIDLIKARVPAHVSAAGALFALACVDIQTLRRARRNIGTLYLLPEVQEPRFEAFRAERTSLREAYGQLGTAAASPEIRPLLDPATIGTILMQIVEVVIQLRRNGERTIGDDDLTIATTCLRAVSLTTPEIERAQEEGRNLLQSSFADTRPSLLSRPSEN</sequence>
<keyword evidence="1" id="KW-0805">Transcription regulation</keyword>
<reference evidence="7 8" key="1">
    <citation type="submission" date="2021-01" db="EMBL/GenBank/DDBJ databases">
        <title>Sequencing the genomes of 1000 actinobacteria strains.</title>
        <authorList>
            <person name="Klenk H.-P."/>
        </authorList>
    </citation>
    <scope>NUCLEOTIDE SEQUENCE [LARGE SCALE GENOMIC DNA]</scope>
    <source>
        <strain evidence="7 8">DSM 13057</strain>
    </source>
</reference>
<evidence type="ECO:0000259" key="6">
    <source>
        <dbReference type="PROSITE" id="PS50977"/>
    </source>
</evidence>
<gene>
    <name evidence="7" type="ORF">JOE66_000823</name>
</gene>
<dbReference type="PROSITE" id="PS50977">
    <property type="entry name" value="HTH_TETR_2"/>
    <property type="match status" value="1"/>
</dbReference>
<evidence type="ECO:0000313" key="7">
    <source>
        <dbReference type="EMBL" id="MBM7471189.1"/>
    </source>
</evidence>
<dbReference type="Pfam" id="PF00440">
    <property type="entry name" value="TetR_N"/>
    <property type="match status" value="1"/>
</dbReference>
<evidence type="ECO:0000256" key="1">
    <source>
        <dbReference type="ARBA" id="ARBA00023015"/>
    </source>
</evidence>
<organism evidence="7 8">
    <name type="scientific">Subtercola frigoramans</name>
    <dbReference type="NCBI Taxonomy" id="120298"/>
    <lineage>
        <taxon>Bacteria</taxon>
        <taxon>Bacillati</taxon>
        <taxon>Actinomycetota</taxon>
        <taxon>Actinomycetes</taxon>
        <taxon>Micrococcales</taxon>
        <taxon>Microbacteriaceae</taxon>
        <taxon>Subtercola</taxon>
    </lineage>
</organism>
<comment type="caution">
    <text evidence="7">The sequence shown here is derived from an EMBL/GenBank/DDBJ whole genome shotgun (WGS) entry which is preliminary data.</text>
</comment>
<keyword evidence="2 4" id="KW-0238">DNA-binding</keyword>
<feature type="domain" description="HTH tetR-type" evidence="6">
    <location>
        <begin position="26"/>
        <end position="86"/>
    </location>
</feature>
<dbReference type="InterPro" id="IPR009057">
    <property type="entry name" value="Homeodomain-like_sf"/>
</dbReference>
<dbReference type="EMBL" id="JAFBBU010000001">
    <property type="protein sequence ID" value="MBM7471189.1"/>
    <property type="molecule type" value="Genomic_DNA"/>
</dbReference>
<feature type="DNA-binding region" description="H-T-H motif" evidence="4">
    <location>
        <begin position="49"/>
        <end position="68"/>
    </location>
</feature>
<feature type="compositionally biased region" description="Low complexity" evidence="5">
    <location>
        <begin position="1"/>
        <end position="17"/>
    </location>
</feature>
<keyword evidence="8" id="KW-1185">Reference proteome</keyword>
<evidence type="ECO:0000313" key="8">
    <source>
        <dbReference type="Proteomes" id="UP000776164"/>
    </source>
</evidence>
<evidence type="ECO:0000256" key="5">
    <source>
        <dbReference type="SAM" id="MobiDB-lite"/>
    </source>
</evidence>
<accession>A0ABS2L2E3</accession>
<dbReference type="InterPro" id="IPR050109">
    <property type="entry name" value="HTH-type_TetR-like_transc_reg"/>
</dbReference>
<proteinExistence type="predicted"/>
<dbReference type="PANTHER" id="PTHR30055">
    <property type="entry name" value="HTH-TYPE TRANSCRIPTIONAL REGULATOR RUTR"/>
    <property type="match status" value="1"/>
</dbReference>
<protein>
    <submittedName>
        <fullName evidence="7">AcrR family transcriptional regulator</fullName>
    </submittedName>
</protein>
<evidence type="ECO:0000256" key="3">
    <source>
        <dbReference type="ARBA" id="ARBA00023163"/>
    </source>
</evidence>
<keyword evidence="3" id="KW-0804">Transcription</keyword>
<dbReference type="Gene3D" id="1.10.357.10">
    <property type="entry name" value="Tetracycline Repressor, domain 2"/>
    <property type="match status" value="1"/>
</dbReference>
<dbReference type="PANTHER" id="PTHR30055:SF234">
    <property type="entry name" value="HTH-TYPE TRANSCRIPTIONAL REGULATOR BETI"/>
    <property type="match status" value="1"/>
</dbReference>
<dbReference type="RefSeq" id="WP_205107002.1">
    <property type="nucleotide sequence ID" value="NZ_BAAAHT010000005.1"/>
</dbReference>
<dbReference type="PRINTS" id="PR00455">
    <property type="entry name" value="HTHTETR"/>
</dbReference>
<feature type="region of interest" description="Disordered" evidence="5">
    <location>
        <begin position="1"/>
        <end position="25"/>
    </location>
</feature>
<dbReference type="Proteomes" id="UP000776164">
    <property type="component" value="Unassembled WGS sequence"/>
</dbReference>
<evidence type="ECO:0000256" key="2">
    <source>
        <dbReference type="ARBA" id="ARBA00023125"/>
    </source>
</evidence>
<name>A0ABS2L2E3_9MICO</name>
<dbReference type="InterPro" id="IPR001647">
    <property type="entry name" value="HTH_TetR"/>
</dbReference>